<keyword evidence="2" id="KW-1185">Reference proteome</keyword>
<comment type="caution">
    <text evidence="1">The sequence shown here is derived from an EMBL/GenBank/DDBJ whole genome shotgun (WGS) entry which is preliminary data.</text>
</comment>
<proteinExistence type="predicted"/>
<protein>
    <submittedName>
        <fullName evidence="1">Uncharacterized protein</fullName>
    </submittedName>
</protein>
<evidence type="ECO:0000313" key="1">
    <source>
        <dbReference type="EMBL" id="KAF8567749.1"/>
    </source>
</evidence>
<gene>
    <name evidence="1" type="ORF">P879_01063</name>
</gene>
<name>A0A8T0DIP3_9TREM</name>
<accession>A0A8T0DIP3</accession>
<evidence type="ECO:0000313" key="2">
    <source>
        <dbReference type="Proteomes" id="UP000699462"/>
    </source>
</evidence>
<sequence length="158" mass="17203">MSTAPDGATRNLFPDRRRTLGPHCEECEGICWSEIAVAAADIFVQLPIQLPIFEASCHQTHSGMTVQIAKPQFTPALHFLVGYSQAMESSSRSSVSYSLTSVDATMLCVSNNSDSLQGYGGRRHLLLNKLTNLPAKMSRVQTGCLNFSLVSDPDARLI</sequence>
<reference evidence="1 2" key="1">
    <citation type="submission" date="2019-07" db="EMBL/GenBank/DDBJ databases">
        <title>Annotation for the trematode Paragonimus westermani.</title>
        <authorList>
            <person name="Choi Y.-J."/>
        </authorList>
    </citation>
    <scope>NUCLEOTIDE SEQUENCE [LARGE SCALE GENOMIC DNA]</scope>
    <source>
        <strain evidence="1">180907_Pwestermani</strain>
    </source>
</reference>
<dbReference type="AlphaFoldDB" id="A0A8T0DIP3"/>
<organism evidence="1 2">
    <name type="scientific">Paragonimus westermani</name>
    <dbReference type="NCBI Taxonomy" id="34504"/>
    <lineage>
        <taxon>Eukaryota</taxon>
        <taxon>Metazoa</taxon>
        <taxon>Spiralia</taxon>
        <taxon>Lophotrochozoa</taxon>
        <taxon>Platyhelminthes</taxon>
        <taxon>Trematoda</taxon>
        <taxon>Digenea</taxon>
        <taxon>Plagiorchiida</taxon>
        <taxon>Troglotremata</taxon>
        <taxon>Troglotrematidae</taxon>
        <taxon>Paragonimus</taxon>
    </lineage>
</organism>
<dbReference type="EMBL" id="JTDF01003519">
    <property type="protein sequence ID" value="KAF8567749.1"/>
    <property type="molecule type" value="Genomic_DNA"/>
</dbReference>
<dbReference type="Proteomes" id="UP000699462">
    <property type="component" value="Unassembled WGS sequence"/>
</dbReference>